<feature type="compositionally biased region" description="Pro residues" evidence="1">
    <location>
        <begin position="87"/>
        <end position="99"/>
    </location>
</feature>
<keyword evidence="3" id="KW-1185">Reference proteome</keyword>
<evidence type="ECO:0000313" key="2">
    <source>
        <dbReference type="EMBL" id="KAI9639437.1"/>
    </source>
</evidence>
<dbReference type="RefSeq" id="XP_052949214.1">
    <property type="nucleotide sequence ID" value="XM_053090750.1"/>
</dbReference>
<comment type="caution">
    <text evidence="2">The sequence shown here is derived from an EMBL/GenBank/DDBJ whole genome shotgun (WGS) entry which is preliminary data.</text>
</comment>
<name>A0AA38HE06_9TREE</name>
<dbReference type="AlphaFoldDB" id="A0AA38HE06"/>
<sequence length="246" mass="27391">MRCQLFPTRLHSPIILRITLLPSSSAKTSLPPPTAKPLPIASKVQPTTTPNIAAIPLTACHTLLQRLALLSPKNARLISQYTTQHPTSPPTPSGPPPTQCAPSSTQKPNPFLPLLEGLEDFLTGCDGEFIPAQDLKRTRPRSPSPSTIVLVNALEAVCEIMQMMVDDSSIDLTYMCWDNKPLELSVAAEEILRQLDGRGEEDDLRSKAVRQRYTSLSEEVGKAMRGERPREYDMDDYYDDQYDWDC</sequence>
<accession>A0AA38HE06</accession>
<dbReference type="Proteomes" id="UP001164286">
    <property type="component" value="Unassembled WGS sequence"/>
</dbReference>
<dbReference type="GeneID" id="77729955"/>
<evidence type="ECO:0000313" key="3">
    <source>
        <dbReference type="Proteomes" id="UP001164286"/>
    </source>
</evidence>
<dbReference type="EMBL" id="JAKWFO010000001">
    <property type="protein sequence ID" value="KAI9639437.1"/>
    <property type="molecule type" value="Genomic_DNA"/>
</dbReference>
<protein>
    <submittedName>
        <fullName evidence="2">Uncharacterized protein</fullName>
    </submittedName>
</protein>
<proteinExistence type="predicted"/>
<reference evidence="2" key="1">
    <citation type="journal article" date="2022" name="G3 (Bethesda)">
        <title>High quality genome of the basidiomycete yeast Dioszegia hungarica PDD-24b-2 isolated from cloud water.</title>
        <authorList>
            <person name="Jarrige D."/>
            <person name="Haridas S."/>
            <person name="Bleykasten-Grosshans C."/>
            <person name="Joly M."/>
            <person name="Nadalig T."/>
            <person name="Sancelme M."/>
            <person name="Vuilleumier S."/>
            <person name="Grigoriev I.V."/>
            <person name="Amato P."/>
            <person name="Bringel F."/>
        </authorList>
    </citation>
    <scope>NUCLEOTIDE SEQUENCE</scope>
    <source>
        <strain evidence="2">PDD-24b-2</strain>
    </source>
</reference>
<feature type="region of interest" description="Disordered" evidence="1">
    <location>
        <begin position="82"/>
        <end position="109"/>
    </location>
</feature>
<evidence type="ECO:0000256" key="1">
    <source>
        <dbReference type="SAM" id="MobiDB-lite"/>
    </source>
</evidence>
<gene>
    <name evidence="2" type="ORF">MKK02DRAFT_39734</name>
</gene>
<organism evidence="2 3">
    <name type="scientific">Dioszegia hungarica</name>
    <dbReference type="NCBI Taxonomy" id="4972"/>
    <lineage>
        <taxon>Eukaryota</taxon>
        <taxon>Fungi</taxon>
        <taxon>Dikarya</taxon>
        <taxon>Basidiomycota</taxon>
        <taxon>Agaricomycotina</taxon>
        <taxon>Tremellomycetes</taxon>
        <taxon>Tremellales</taxon>
        <taxon>Bulleribasidiaceae</taxon>
        <taxon>Dioszegia</taxon>
    </lineage>
</organism>